<organism evidence="2">
    <name type="scientific">Arundo donax</name>
    <name type="common">Giant reed</name>
    <name type="synonym">Donax arundinaceus</name>
    <dbReference type="NCBI Taxonomy" id="35708"/>
    <lineage>
        <taxon>Eukaryota</taxon>
        <taxon>Viridiplantae</taxon>
        <taxon>Streptophyta</taxon>
        <taxon>Embryophyta</taxon>
        <taxon>Tracheophyta</taxon>
        <taxon>Spermatophyta</taxon>
        <taxon>Magnoliopsida</taxon>
        <taxon>Liliopsida</taxon>
        <taxon>Poales</taxon>
        <taxon>Poaceae</taxon>
        <taxon>PACMAD clade</taxon>
        <taxon>Arundinoideae</taxon>
        <taxon>Arundineae</taxon>
        <taxon>Arundo</taxon>
    </lineage>
</organism>
<reference evidence="2" key="1">
    <citation type="submission" date="2014-09" db="EMBL/GenBank/DDBJ databases">
        <authorList>
            <person name="Magalhaes I.L.F."/>
            <person name="Oliveira U."/>
            <person name="Santos F.R."/>
            <person name="Vidigal T.H.D.A."/>
            <person name="Brescovit A.D."/>
            <person name="Santos A.J."/>
        </authorList>
    </citation>
    <scope>NUCLEOTIDE SEQUENCE</scope>
    <source>
        <tissue evidence="2">Shoot tissue taken approximately 20 cm above the soil surface</tissue>
    </source>
</reference>
<feature type="chain" id="PRO_5002043036" evidence="1">
    <location>
        <begin position="19"/>
        <end position="55"/>
    </location>
</feature>
<proteinExistence type="predicted"/>
<accession>A0A0A9C519</accession>
<reference evidence="2" key="2">
    <citation type="journal article" date="2015" name="Data Brief">
        <title>Shoot transcriptome of the giant reed, Arundo donax.</title>
        <authorList>
            <person name="Barrero R.A."/>
            <person name="Guerrero F.D."/>
            <person name="Moolhuijzen P."/>
            <person name="Goolsby J.A."/>
            <person name="Tidwell J."/>
            <person name="Bellgard S.E."/>
            <person name="Bellgard M.I."/>
        </authorList>
    </citation>
    <scope>NUCLEOTIDE SEQUENCE</scope>
    <source>
        <tissue evidence="2">Shoot tissue taken approximately 20 cm above the soil surface</tissue>
    </source>
</reference>
<evidence type="ECO:0000313" key="2">
    <source>
        <dbReference type="EMBL" id="JAD69553.1"/>
    </source>
</evidence>
<name>A0A0A9C519_ARUDO</name>
<keyword evidence="1" id="KW-0732">Signal</keyword>
<dbReference type="EMBL" id="GBRH01228342">
    <property type="protein sequence ID" value="JAD69553.1"/>
    <property type="molecule type" value="Transcribed_RNA"/>
</dbReference>
<dbReference type="AlphaFoldDB" id="A0A0A9C519"/>
<feature type="signal peptide" evidence="1">
    <location>
        <begin position="1"/>
        <end position="18"/>
    </location>
</feature>
<evidence type="ECO:0000256" key="1">
    <source>
        <dbReference type="SAM" id="SignalP"/>
    </source>
</evidence>
<sequence>MMLLRGMGVLVVFIPALDSPCHGPVNCFKMYVNLLYSFLISMWWHTVKTAVKMVE</sequence>
<protein>
    <submittedName>
        <fullName evidence="2">Uncharacterized protein</fullName>
    </submittedName>
</protein>